<dbReference type="AlphaFoldDB" id="A0AA35ZFB2"/>
<keyword evidence="1" id="KW-0732">Signal</keyword>
<name>A0AA35ZFB2_LACSI</name>
<evidence type="ECO:0000313" key="3">
    <source>
        <dbReference type="Proteomes" id="UP001177003"/>
    </source>
</evidence>
<accession>A0AA35ZFB2</accession>
<keyword evidence="3" id="KW-1185">Reference proteome</keyword>
<evidence type="ECO:0000313" key="2">
    <source>
        <dbReference type="EMBL" id="CAI9291539.1"/>
    </source>
</evidence>
<feature type="chain" id="PRO_5041405925" description="Secreted protein" evidence="1">
    <location>
        <begin position="30"/>
        <end position="122"/>
    </location>
</feature>
<evidence type="ECO:0000256" key="1">
    <source>
        <dbReference type="SAM" id="SignalP"/>
    </source>
</evidence>
<feature type="signal peptide" evidence="1">
    <location>
        <begin position="1"/>
        <end position="29"/>
    </location>
</feature>
<dbReference type="EMBL" id="OX465082">
    <property type="protein sequence ID" value="CAI9291539.1"/>
    <property type="molecule type" value="Genomic_DNA"/>
</dbReference>
<protein>
    <recommendedName>
        <fullName evidence="4">Secreted protein</fullName>
    </recommendedName>
</protein>
<gene>
    <name evidence="2" type="ORF">LSALG_LOCUS30673</name>
</gene>
<dbReference type="Proteomes" id="UP001177003">
    <property type="component" value="Chromosome 6"/>
</dbReference>
<sequence>MRRVSQRNKSRLRLVFFSLIFSSFDSSLGNRWRWCFTVEDLVAGRKGRFLSVVNGYGSGGNRNKPVQVKGQEGDGRSVFGSEGLTPPFTSATMVSLCFSFKTAPRITTTTNPILHEAGESTF</sequence>
<proteinExistence type="predicted"/>
<reference evidence="2" key="1">
    <citation type="submission" date="2023-04" db="EMBL/GenBank/DDBJ databases">
        <authorList>
            <person name="Vijverberg K."/>
            <person name="Xiong W."/>
            <person name="Schranz E."/>
        </authorList>
    </citation>
    <scope>NUCLEOTIDE SEQUENCE</scope>
</reference>
<evidence type="ECO:0008006" key="4">
    <source>
        <dbReference type="Google" id="ProtNLM"/>
    </source>
</evidence>
<organism evidence="2 3">
    <name type="scientific">Lactuca saligna</name>
    <name type="common">Willowleaf lettuce</name>
    <dbReference type="NCBI Taxonomy" id="75948"/>
    <lineage>
        <taxon>Eukaryota</taxon>
        <taxon>Viridiplantae</taxon>
        <taxon>Streptophyta</taxon>
        <taxon>Embryophyta</taxon>
        <taxon>Tracheophyta</taxon>
        <taxon>Spermatophyta</taxon>
        <taxon>Magnoliopsida</taxon>
        <taxon>eudicotyledons</taxon>
        <taxon>Gunneridae</taxon>
        <taxon>Pentapetalae</taxon>
        <taxon>asterids</taxon>
        <taxon>campanulids</taxon>
        <taxon>Asterales</taxon>
        <taxon>Asteraceae</taxon>
        <taxon>Cichorioideae</taxon>
        <taxon>Cichorieae</taxon>
        <taxon>Lactucinae</taxon>
        <taxon>Lactuca</taxon>
    </lineage>
</organism>